<name>A0A8B6BWY1_MYTGA</name>
<accession>A0A8B6BWY1</accession>
<dbReference type="Gene3D" id="3.40.50.300">
    <property type="entry name" value="P-loop containing nucleotide triphosphate hydrolases"/>
    <property type="match status" value="1"/>
</dbReference>
<evidence type="ECO:0000256" key="1">
    <source>
        <dbReference type="ARBA" id="ARBA00022741"/>
    </source>
</evidence>
<sequence length="275" mass="30559">LLDGMAEIFAVYLEGRTEVAYIADGTPMTVYVNVHAALEQMRQKADEERSRGPRVMVVGPTDVGKSTLCRLLLNYAARLDRASVYVDLDVGQGEVSIPGTIGAAVVERPAEIEEGYSLNAPLVFHYGHTSPSSNYPLFKMLVSRMAECVNKKTEKSKKCNVSGCIINTGGWIKGAGYDSLKHIAGSFEVDVILVLGQERLYSELKRDMPDFVNVILLPKSGGVVERNQHQRSDFRDQRVREYFYGPKKNGDDSFFPHPTEVSYNDIKLYKIGGNI</sequence>
<dbReference type="AlphaFoldDB" id="A0A8B6BWY1"/>
<proteinExistence type="predicted"/>
<dbReference type="InterPro" id="IPR027417">
    <property type="entry name" value="P-loop_NTPase"/>
</dbReference>
<evidence type="ECO:0000313" key="5">
    <source>
        <dbReference type="EMBL" id="VDH97153.1"/>
    </source>
</evidence>
<reference evidence="5" key="1">
    <citation type="submission" date="2018-11" db="EMBL/GenBank/DDBJ databases">
        <authorList>
            <person name="Alioto T."/>
            <person name="Alioto T."/>
        </authorList>
    </citation>
    <scope>NUCLEOTIDE SEQUENCE</scope>
</reference>
<dbReference type="InterPro" id="IPR032324">
    <property type="entry name" value="Clp1_N"/>
</dbReference>
<keyword evidence="1" id="KW-0547">Nucleotide-binding</keyword>
<keyword evidence="5" id="KW-0418">Kinase</keyword>
<dbReference type="OrthoDB" id="258143at2759"/>
<dbReference type="GO" id="GO:0005634">
    <property type="term" value="C:nucleus"/>
    <property type="evidence" value="ECO:0007669"/>
    <property type="project" value="TreeGrafter"/>
</dbReference>
<dbReference type="GO" id="GO:0005524">
    <property type="term" value="F:ATP binding"/>
    <property type="evidence" value="ECO:0007669"/>
    <property type="project" value="UniProtKB-KW"/>
</dbReference>
<dbReference type="FunFam" id="3.40.50.300:FF:000454">
    <property type="entry name" value="Protein CLP1 homolog"/>
    <property type="match status" value="1"/>
</dbReference>
<gene>
    <name evidence="5" type="ORF">MGAL_10B003486</name>
</gene>
<protein>
    <submittedName>
        <fullName evidence="5">Polyribonucleotide 5'-hydroxyl-kinase</fullName>
        <ecNumber evidence="5">2.7.1.78</ecNumber>
    </submittedName>
</protein>
<organism evidence="5 6">
    <name type="scientific">Mytilus galloprovincialis</name>
    <name type="common">Mediterranean mussel</name>
    <dbReference type="NCBI Taxonomy" id="29158"/>
    <lineage>
        <taxon>Eukaryota</taxon>
        <taxon>Metazoa</taxon>
        <taxon>Spiralia</taxon>
        <taxon>Lophotrochozoa</taxon>
        <taxon>Mollusca</taxon>
        <taxon>Bivalvia</taxon>
        <taxon>Autobranchia</taxon>
        <taxon>Pteriomorphia</taxon>
        <taxon>Mytilida</taxon>
        <taxon>Mytiloidea</taxon>
        <taxon>Mytilidae</taxon>
        <taxon>Mytilinae</taxon>
        <taxon>Mytilus</taxon>
    </lineage>
</organism>
<keyword evidence="5" id="KW-0808">Transferase</keyword>
<dbReference type="GO" id="GO:0051734">
    <property type="term" value="F:ATP-dependent polynucleotide 5'-hydroxyl-kinase activity"/>
    <property type="evidence" value="ECO:0007669"/>
    <property type="project" value="UniProtKB-EC"/>
</dbReference>
<dbReference type="Pfam" id="PF16573">
    <property type="entry name" value="CLP1_N"/>
    <property type="match status" value="1"/>
</dbReference>
<feature type="non-terminal residue" evidence="5">
    <location>
        <position position="1"/>
    </location>
</feature>
<dbReference type="GO" id="GO:0006388">
    <property type="term" value="P:tRNA splicing, via endonucleolytic cleavage and ligation"/>
    <property type="evidence" value="ECO:0007669"/>
    <property type="project" value="TreeGrafter"/>
</dbReference>
<dbReference type="EC" id="2.7.1.78" evidence="5"/>
<dbReference type="Proteomes" id="UP000596742">
    <property type="component" value="Unassembled WGS sequence"/>
</dbReference>
<dbReference type="InterPro" id="IPR045116">
    <property type="entry name" value="Clp1/Grc3"/>
</dbReference>
<feature type="domain" description="Clp1 P-loop" evidence="4">
    <location>
        <begin position="59"/>
        <end position="245"/>
    </location>
</feature>
<comment type="caution">
    <text evidence="5">The sequence shown here is derived from an EMBL/GenBank/DDBJ whole genome shotgun (WGS) entry which is preliminary data.</text>
</comment>
<dbReference type="Pfam" id="PF16575">
    <property type="entry name" value="CLP1_P"/>
    <property type="match status" value="1"/>
</dbReference>
<dbReference type="PANTHER" id="PTHR12755">
    <property type="entry name" value="CLEAVAGE/POLYADENYLATION FACTOR IA SUBUNIT CLP1P"/>
    <property type="match status" value="1"/>
</dbReference>
<dbReference type="EMBL" id="UYJE01000861">
    <property type="protein sequence ID" value="VDH97153.1"/>
    <property type="molecule type" value="Genomic_DNA"/>
</dbReference>
<dbReference type="InterPro" id="IPR032319">
    <property type="entry name" value="CLP1_P"/>
</dbReference>
<evidence type="ECO:0000313" key="6">
    <source>
        <dbReference type="Proteomes" id="UP000596742"/>
    </source>
</evidence>
<keyword evidence="6" id="KW-1185">Reference proteome</keyword>
<evidence type="ECO:0000256" key="2">
    <source>
        <dbReference type="ARBA" id="ARBA00022840"/>
    </source>
</evidence>
<evidence type="ECO:0000259" key="4">
    <source>
        <dbReference type="Pfam" id="PF16575"/>
    </source>
</evidence>
<evidence type="ECO:0000259" key="3">
    <source>
        <dbReference type="Pfam" id="PF16573"/>
    </source>
</evidence>
<dbReference type="PANTHER" id="PTHR12755:SF6">
    <property type="entry name" value="POLYRIBONUCLEOTIDE 5'-HYDROXYL-KINASE CLP1"/>
    <property type="match status" value="1"/>
</dbReference>
<keyword evidence="2" id="KW-0067">ATP-binding</keyword>
<dbReference type="SUPFAM" id="SSF52540">
    <property type="entry name" value="P-loop containing nucleoside triphosphate hydrolases"/>
    <property type="match status" value="2"/>
</dbReference>
<feature type="domain" description="Clp1 N-terminal" evidence="3">
    <location>
        <begin position="13"/>
        <end position="45"/>
    </location>
</feature>